<dbReference type="AlphaFoldDB" id="A0A9W8UZ02"/>
<protein>
    <submittedName>
        <fullName evidence="1">Uncharacterized protein</fullName>
    </submittedName>
</protein>
<evidence type="ECO:0000313" key="1">
    <source>
        <dbReference type="EMBL" id="KAJ4184294.1"/>
    </source>
</evidence>
<accession>A0A9W8UZ02</accession>
<proteinExistence type="predicted"/>
<organism evidence="1 2">
    <name type="scientific">Fusarium falciforme</name>
    <dbReference type="NCBI Taxonomy" id="195108"/>
    <lineage>
        <taxon>Eukaryota</taxon>
        <taxon>Fungi</taxon>
        <taxon>Dikarya</taxon>
        <taxon>Ascomycota</taxon>
        <taxon>Pezizomycotina</taxon>
        <taxon>Sordariomycetes</taxon>
        <taxon>Hypocreomycetidae</taxon>
        <taxon>Hypocreales</taxon>
        <taxon>Nectriaceae</taxon>
        <taxon>Fusarium</taxon>
        <taxon>Fusarium solani species complex</taxon>
    </lineage>
</organism>
<reference evidence="1" key="1">
    <citation type="submission" date="2022-09" db="EMBL/GenBank/DDBJ databases">
        <title>Fusarium specimens isolated from Avocado Roots.</title>
        <authorList>
            <person name="Stajich J."/>
            <person name="Roper C."/>
            <person name="Heimlech-Rivalta G."/>
        </authorList>
    </citation>
    <scope>NUCLEOTIDE SEQUENCE</scope>
    <source>
        <strain evidence="1">A02</strain>
    </source>
</reference>
<name>A0A9W8UZ02_9HYPO</name>
<dbReference type="OrthoDB" id="6105938at2759"/>
<sequence>MYQLRRFATSMYRWIKNDAAGESSKVFADLTVNSGNPSKSKRKVWLVTQWKAYIQKGTLEDFQRLCVDLGLSGDLGTKKKCRKVCQHASI</sequence>
<gene>
    <name evidence="1" type="ORF">NW755_009300</name>
</gene>
<keyword evidence="2" id="KW-1185">Reference proteome</keyword>
<evidence type="ECO:0000313" key="2">
    <source>
        <dbReference type="Proteomes" id="UP001152087"/>
    </source>
</evidence>
<dbReference type="Proteomes" id="UP001152087">
    <property type="component" value="Unassembled WGS sequence"/>
</dbReference>
<comment type="caution">
    <text evidence="1">The sequence shown here is derived from an EMBL/GenBank/DDBJ whole genome shotgun (WGS) entry which is preliminary data.</text>
</comment>
<dbReference type="EMBL" id="JAOQAV010000027">
    <property type="protein sequence ID" value="KAJ4184294.1"/>
    <property type="molecule type" value="Genomic_DNA"/>
</dbReference>